<dbReference type="EMBL" id="SSOP01000447">
    <property type="protein sequence ID" value="KAB5588467.1"/>
    <property type="molecule type" value="Genomic_DNA"/>
</dbReference>
<feature type="region of interest" description="Disordered" evidence="1">
    <location>
        <begin position="220"/>
        <end position="239"/>
    </location>
</feature>
<keyword evidence="3" id="KW-1185">Reference proteome</keyword>
<name>A0A5N5QAP8_9AGAM</name>
<protein>
    <submittedName>
        <fullName evidence="2">Laminin domain containing protein</fullName>
    </submittedName>
</protein>
<reference evidence="2 3" key="1">
    <citation type="journal article" date="2019" name="Fungal Biol. Biotechnol.">
        <title>Draft genome sequence of fastidious pathogen Ceratobasidium theobromae, which causes vascular-streak dieback in Theobroma cacao.</title>
        <authorList>
            <person name="Ali S.S."/>
            <person name="Asman A."/>
            <person name="Shao J."/>
            <person name="Firmansyah A.P."/>
            <person name="Susilo A.W."/>
            <person name="Rosmana A."/>
            <person name="McMahon P."/>
            <person name="Junaid M."/>
            <person name="Guest D."/>
            <person name="Kheng T.Y."/>
            <person name="Meinhardt L.W."/>
            <person name="Bailey B.A."/>
        </authorList>
    </citation>
    <scope>NUCLEOTIDE SEQUENCE [LARGE SCALE GENOMIC DNA]</scope>
    <source>
        <strain evidence="2 3">CT2</strain>
    </source>
</reference>
<sequence length="394" mass="43039">MQASTLVSIPPQLPEYLKNIHDLKPIVGVPDDEEVIAIHTVIRAASIVFQVPGIYDPTLSLNLAQHLFEVQMGGCSAFVLPQLFQLVFFAIVARPIKHIGNISFQDAVYTPPLLPSHITVKLEPVAGTPSDEEIIRVHNVVHSYEQLSSFPSMFDPRTHMQLAQHMFDLQLARYVQGATQPRPVMALAQTPAREGEHSEPRPPPSPRQHANSVEPHHVATLGVPDTINPGTGAGPGPAEPIVARDVFGVTSPSATGNLVDSGNAGFQVVMPQLARLGDALENMNRVLVGTQNSMARVECSIAMGFGDQSSDIRSFPHHICALINEKGELPLTNQLPFLDSASVNWTNDQIAQYLRFYNLGNDILEGGETPRPMIKPDNVIDAKDLLTRHSGRFR</sequence>
<proteinExistence type="predicted"/>
<gene>
    <name evidence="2" type="ORF">CTheo_8092</name>
</gene>
<dbReference type="AlphaFoldDB" id="A0A5N5QAP8"/>
<dbReference type="Proteomes" id="UP000383932">
    <property type="component" value="Unassembled WGS sequence"/>
</dbReference>
<evidence type="ECO:0000256" key="1">
    <source>
        <dbReference type="SAM" id="MobiDB-lite"/>
    </source>
</evidence>
<evidence type="ECO:0000313" key="2">
    <source>
        <dbReference type="EMBL" id="KAB5588467.1"/>
    </source>
</evidence>
<feature type="region of interest" description="Disordered" evidence="1">
    <location>
        <begin position="190"/>
        <end position="212"/>
    </location>
</feature>
<dbReference type="OrthoDB" id="3153201at2759"/>
<evidence type="ECO:0000313" key="3">
    <source>
        <dbReference type="Proteomes" id="UP000383932"/>
    </source>
</evidence>
<comment type="caution">
    <text evidence="2">The sequence shown here is derived from an EMBL/GenBank/DDBJ whole genome shotgun (WGS) entry which is preliminary data.</text>
</comment>
<organism evidence="2 3">
    <name type="scientific">Ceratobasidium theobromae</name>
    <dbReference type="NCBI Taxonomy" id="1582974"/>
    <lineage>
        <taxon>Eukaryota</taxon>
        <taxon>Fungi</taxon>
        <taxon>Dikarya</taxon>
        <taxon>Basidiomycota</taxon>
        <taxon>Agaricomycotina</taxon>
        <taxon>Agaricomycetes</taxon>
        <taxon>Cantharellales</taxon>
        <taxon>Ceratobasidiaceae</taxon>
        <taxon>Ceratobasidium</taxon>
    </lineage>
</organism>
<accession>A0A5N5QAP8</accession>